<sequence length="178" mass="20799">MVVKILNLVLIVLIGILIVLVKQAPKHISEYLLEDVKNKNARQLQVESYFKEIGGQEQLKILSEWSNMLVDLEYFKEKYTDKKINNVNNLIRDTLIYGSDKTVRLLSLYMQNAYLPDSEQKNYDQVVNTACIVSSLKEDFTGYIISPQTLLKLKITDYEDNKQFFEDAEKRIKQKIKE</sequence>
<keyword evidence="2" id="KW-1185">Reference proteome</keyword>
<dbReference type="AlphaFoldDB" id="V7HXN3"/>
<evidence type="ECO:0000313" key="1">
    <source>
        <dbReference type="EMBL" id="ETA74050.1"/>
    </source>
</evidence>
<gene>
    <name evidence="1" type="ORF">LEQ_1510c</name>
</gene>
<dbReference type="Proteomes" id="UP000018559">
    <property type="component" value="Unassembled WGS sequence"/>
</dbReference>
<proteinExistence type="predicted"/>
<dbReference type="RefSeq" id="WP_023859707.1">
    <property type="nucleotide sequence ID" value="NZ_AWWH01000130.1"/>
</dbReference>
<reference evidence="1 2" key="1">
    <citation type="journal article" date="2014" name="Genome Announc.">
        <title>The Genome of the Predominant Equine Lactobacillus Species, Lactobacillus equi, Is Reflective of Its Lifestyle Adaptations to an Herbivorous Host.</title>
        <authorList>
            <person name="O'Donnell M.M."/>
            <person name="Harris H.M."/>
            <person name="O'Toole P.W."/>
            <person name="Ross R.P."/>
        </authorList>
    </citation>
    <scope>NUCLEOTIDE SEQUENCE [LARGE SCALE GENOMIC DNA]</scope>
    <source>
        <strain evidence="1 2">DPC 6820</strain>
    </source>
</reference>
<dbReference type="EMBL" id="AWWH01000130">
    <property type="protein sequence ID" value="ETA74050.1"/>
    <property type="molecule type" value="Genomic_DNA"/>
</dbReference>
<protein>
    <submittedName>
        <fullName evidence="1">Uncharacterized protein</fullName>
    </submittedName>
</protein>
<accession>V7HXN3</accession>
<evidence type="ECO:0000313" key="2">
    <source>
        <dbReference type="Proteomes" id="UP000018559"/>
    </source>
</evidence>
<name>V7HXN3_9LACO</name>
<comment type="caution">
    <text evidence="1">The sequence shown here is derived from an EMBL/GenBank/DDBJ whole genome shotgun (WGS) entry which is preliminary data.</text>
</comment>
<dbReference type="PATRIC" id="fig|1392007.3.peg.1140"/>
<organism evidence="1 2">
    <name type="scientific">Ligilactobacillus equi DPC 6820</name>
    <dbReference type="NCBI Taxonomy" id="1392007"/>
    <lineage>
        <taxon>Bacteria</taxon>
        <taxon>Bacillati</taxon>
        <taxon>Bacillota</taxon>
        <taxon>Bacilli</taxon>
        <taxon>Lactobacillales</taxon>
        <taxon>Lactobacillaceae</taxon>
        <taxon>Ligilactobacillus</taxon>
    </lineage>
</organism>